<accession>A0A7C1FSU8</accession>
<sequence>MRTIFETCSPRPEVLRGELRDDLFAASLASVVLGTAEPVYGDPERFFSQTYPTRQLRTFLREALGRLTGSDPSANAVLLLETPFGGGKTHALIALYHAARGAPAAATIVGEVPLPSPGTVAVAAVVGTDLDPTHGVRHHDVTTYTLWGELAYQLGGRSAYLLVEESDHRTKTAPGRVTLEQLVGERPVLILLDELARYLVVAEAVPSPTGKGTLADQTIAFLHALLEFAAARRNVLVVLTLATSTDAFAEGTERLREALSVIARSARLLTPAEPEEIPAIVVHRLFERVDRAAAKETAQAYLEALRRWAEQEVALPPAVTMAEYAERIERSYPFHPELVHVLDTRVGSIPNFQRTRGALRLLARVVRRLWNRQPPQMWLIHPGDVDLGDPDVLEDLTNRLDRPAFKQVAEADIASRDPKAPAHAEVIDAHRGGRRPAGRLATTIFLHSLALTGVVGIDPPSLLAATLRPDDQPDTLARVLDELRQHCWFLATNDQRDRYWFATEPQLQKIIDEERARVPVTQAKELVCERIETIFQRSVLVPVFFPSDPAELGDDADQPKLAVLHFDAVTTTADEEAVPALVRTLFERAGQNSFRTHRNNVVFLVADREAVEPLVERARTLLAMERLLQSQNGPLDEGKRQELRQRRDEEELQLRVAIMRAYRFLYYPQGDAAINSLPLQREMLPVREQGTVVRNQTTVVEQRLRDLEKLRRAEEGKGLPAPALVRQRAFGNREYLSTLELRRAFAQYTGLPILADAANALREIVRLGIRARVWVYYDAAADEAYDADSGREPSIRLADDTFVYVPEAATRAGLRLVRPVPPPPPPLPARCPVCGEPVAQCRCSLEPPRPEPTEEVISLDGTLGQVFKGLLDAVRDQQLEQLRDVTLRLETAEASEVRAFGLWVGQLRSLGQLQPELEASLTATLAQGGDLHLTFTGLPDEYARYRNLFELPLREARHLDARFLLRLGTVPAGDAQHLVQLGENELAAELGKVRLTAQGYREHA</sequence>
<reference evidence="1" key="1">
    <citation type="journal article" date="2020" name="mSystems">
        <title>Genome- and Community-Level Interaction Insights into Carbon Utilization and Element Cycling Functions of Hydrothermarchaeota in Hydrothermal Sediment.</title>
        <authorList>
            <person name="Zhou Z."/>
            <person name="Liu Y."/>
            <person name="Xu W."/>
            <person name="Pan J."/>
            <person name="Luo Z.H."/>
            <person name="Li M."/>
        </authorList>
    </citation>
    <scope>NUCLEOTIDE SEQUENCE [LARGE SCALE GENOMIC DNA]</scope>
    <source>
        <strain evidence="1">SpSt-222</strain>
    </source>
</reference>
<protein>
    <submittedName>
        <fullName evidence="1">DUF499 domain-containing protein</fullName>
    </submittedName>
</protein>
<dbReference type="InterPro" id="IPR007555">
    <property type="entry name" value="DUF499"/>
</dbReference>
<name>A0A7C1FSU8_THERO</name>
<dbReference type="AlphaFoldDB" id="A0A7C1FSU8"/>
<comment type="caution">
    <text evidence="1">The sequence shown here is derived from an EMBL/GenBank/DDBJ whole genome shotgun (WGS) entry which is preliminary data.</text>
</comment>
<dbReference type="EMBL" id="DSJL01000010">
    <property type="protein sequence ID" value="HEF65065.1"/>
    <property type="molecule type" value="Genomic_DNA"/>
</dbReference>
<gene>
    <name evidence="1" type="ORF">ENP47_05660</name>
</gene>
<dbReference type="Pfam" id="PF04465">
    <property type="entry name" value="DUF499"/>
    <property type="match status" value="1"/>
</dbReference>
<evidence type="ECO:0000313" key="1">
    <source>
        <dbReference type="EMBL" id="HEF65065.1"/>
    </source>
</evidence>
<proteinExistence type="predicted"/>
<organism evidence="1">
    <name type="scientific">Thermomicrobium roseum</name>
    <dbReference type="NCBI Taxonomy" id="500"/>
    <lineage>
        <taxon>Bacteria</taxon>
        <taxon>Pseudomonadati</taxon>
        <taxon>Thermomicrobiota</taxon>
        <taxon>Thermomicrobia</taxon>
        <taxon>Thermomicrobiales</taxon>
        <taxon>Thermomicrobiaceae</taxon>
        <taxon>Thermomicrobium</taxon>
    </lineage>
</organism>